<dbReference type="InterPro" id="IPR044149">
    <property type="entry name" value="Nitrilases_CHs"/>
</dbReference>
<dbReference type="SUPFAM" id="SSF56317">
    <property type="entry name" value="Carbon-nitrogen hydrolase"/>
    <property type="match status" value="1"/>
</dbReference>
<dbReference type="GO" id="GO:0051410">
    <property type="term" value="P:detoxification of nitrogen compound"/>
    <property type="evidence" value="ECO:0007669"/>
    <property type="project" value="TreeGrafter"/>
</dbReference>
<dbReference type="InterPro" id="IPR000132">
    <property type="entry name" value="Nitrilase/CN_hydratase_CS"/>
</dbReference>
<protein>
    <submittedName>
        <fullName evidence="3">Nitrilase</fullName>
        <ecNumber evidence="3">3.5.5.7</ecNumber>
    </submittedName>
</protein>
<dbReference type="EC" id="3.5.5.7" evidence="3"/>
<name>Q6RWM1_9ZZZZ</name>
<reference evidence="3" key="1">
    <citation type="journal article" date="2004" name="Appl. Environ. Microbiol.">
        <title>Exploring nitrilase sequence space for enantioselective catalysis.</title>
        <authorList>
            <person name="Robertson D.E."/>
            <person name="Chaplin J.A."/>
            <person name="DeSantis G."/>
            <person name="Podar M."/>
            <person name="Madden M."/>
            <person name="Chi E."/>
            <person name="Richardson T."/>
            <person name="Milan A."/>
            <person name="Miller M."/>
            <person name="Weiner D.P."/>
            <person name="Wong K."/>
            <person name="McQuaid J."/>
            <person name="Farwell B."/>
            <person name="Preston L.A."/>
            <person name="Tan X."/>
            <person name="Snead M.A."/>
            <person name="Keller M."/>
            <person name="Mathur E."/>
            <person name="Kretz P.L."/>
            <person name="Burk M.J."/>
            <person name="Short J.M."/>
        </authorList>
    </citation>
    <scope>NUCLEOTIDE SEQUENCE</scope>
</reference>
<dbReference type="PROSITE" id="PS50263">
    <property type="entry name" value="CN_HYDROLASE"/>
    <property type="match status" value="1"/>
</dbReference>
<dbReference type="CDD" id="cd07564">
    <property type="entry name" value="nitrilases_CHs"/>
    <property type="match status" value="1"/>
</dbReference>
<dbReference type="GO" id="GO:0018762">
    <property type="term" value="F:aliphatic nitrilase activity"/>
    <property type="evidence" value="ECO:0007669"/>
    <property type="project" value="UniProtKB-EC"/>
</dbReference>
<sequence length="346" mass="37463">MSGTGPIGPVVKVAVVQAAPCLLDLDAGVEKAIALIDQAGKAGARLINFPEIWLPGYPWWIWLNPPAINMQYVAPYMNNSIVAGSKHDHALRAAARRNNIHVVIGVSERAGGSLYMAQWHYGPEGEVISRRRKLKPTHVERSVFGEGDGSDMIVTQTDFGRVGALCCWEHLQPLSKYALFSQDEQIHCAAWPAFSLYAKLSKAFSPEVSVNVNQIYAVEGQCFVLSSCSVIDQAIYDTLVQNELHQKFLEVGGGYSRIFGPNGAEFGENLPPDREGLVVADIDLGLISHSKSAADPAGHYARADALALMHNRNPRRPVIGFGEATRKVADALPKGAEPAEALEAAE</sequence>
<dbReference type="Gene3D" id="3.60.110.10">
    <property type="entry name" value="Carbon-nitrogen hydrolase"/>
    <property type="match status" value="1"/>
</dbReference>
<feature type="domain" description="CN hydrolase" evidence="2">
    <location>
        <begin position="11"/>
        <end position="284"/>
    </location>
</feature>
<dbReference type="AlphaFoldDB" id="Q6RWM1"/>
<dbReference type="Pfam" id="PF00795">
    <property type="entry name" value="CN_hydrolase"/>
    <property type="match status" value="1"/>
</dbReference>
<dbReference type="EMBL" id="AY487481">
    <property type="protein sequence ID" value="AAR97428.1"/>
    <property type="molecule type" value="Genomic_DNA"/>
</dbReference>
<evidence type="ECO:0000256" key="1">
    <source>
        <dbReference type="ARBA" id="ARBA00008129"/>
    </source>
</evidence>
<dbReference type="PROSITE" id="PS00921">
    <property type="entry name" value="NITRIL_CHT_2"/>
    <property type="match status" value="1"/>
</dbReference>
<proteinExistence type="inferred from homology"/>
<dbReference type="PANTHER" id="PTHR46044">
    <property type="entry name" value="NITRILASE"/>
    <property type="match status" value="1"/>
</dbReference>
<comment type="similarity">
    <text evidence="1">Belongs to the carbon-nitrogen hydrolase superfamily. Nitrilase family.</text>
</comment>
<keyword evidence="3" id="KW-0378">Hydrolase</keyword>
<evidence type="ECO:0000259" key="2">
    <source>
        <dbReference type="PROSITE" id="PS50263"/>
    </source>
</evidence>
<gene>
    <name evidence="3" type="ORF">BD7553</name>
</gene>
<organism evidence="3">
    <name type="scientific">uncultured organism</name>
    <dbReference type="NCBI Taxonomy" id="155900"/>
    <lineage>
        <taxon>unclassified sequences</taxon>
        <taxon>environmental samples</taxon>
    </lineage>
</organism>
<dbReference type="PROSITE" id="PS00920">
    <property type="entry name" value="NITRIL_CHT_1"/>
    <property type="match status" value="1"/>
</dbReference>
<dbReference type="GO" id="GO:0018822">
    <property type="term" value="F:nitrile hydratase activity"/>
    <property type="evidence" value="ECO:0007669"/>
    <property type="project" value="TreeGrafter"/>
</dbReference>
<evidence type="ECO:0000313" key="3">
    <source>
        <dbReference type="EMBL" id="AAR97428.1"/>
    </source>
</evidence>
<dbReference type="InterPro" id="IPR036526">
    <property type="entry name" value="C-N_Hydrolase_sf"/>
</dbReference>
<accession>Q6RWM1</accession>
<dbReference type="PANTHER" id="PTHR46044:SF1">
    <property type="entry name" value="CN HYDROLASE DOMAIN-CONTAINING PROTEIN"/>
    <property type="match status" value="1"/>
</dbReference>
<dbReference type="InterPro" id="IPR003010">
    <property type="entry name" value="C-N_Hydrolase"/>
</dbReference>